<dbReference type="NCBIfam" id="TIGR03109">
    <property type="entry name" value="exosort_XrtA"/>
    <property type="match status" value="1"/>
</dbReference>
<feature type="transmembrane region" description="Helical" evidence="8">
    <location>
        <begin position="105"/>
        <end position="123"/>
    </location>
</feature>
<dbReference type="EMBL" id="CP048711">
    <property type="protein sequence ID" value="QIB64723.1"/>
    <property type="molecule type" value="Genomic_DNA"/>
</dbReference>
<feature type="transmembrane region" description="Helical" evidence="8">
    <location>
        <begin position="16"/>
        <end position="35"/>
    </location>
</feature>
<feature type="transmembrane region" description="Helical" evidence="8">
    <location>
        <begin position="304"/>
        <end position="326"/>
    </location>
</feature>
<evidence type="ECO:0000256" key="8">
    <source>
        <dbReference type="SAM" id="Phobius"/>
    </source>
</evidence>
<dbReference type="Pfam" id="PF11984">
    <property type="entry name" value="DUF3485"/>
    <property type="match status" value="1"/>
</dbReference>
<dbReference type="GO" id="GO:0005886">
    <property type="term" value="C:plasma membrane"/>
    <property type="evidence" value="ECO:0007669"/>
    <property type="project" value="UniProtKB-SubCell"/>
</dbReference>
<dbReference type="NCBIfam" id="TIGR02914">
    <property type="entry name" value="EpsI_fam"/>
    <property type="match status" value="1"/>
</dbReference>
<name>A0A6C0TYW1_9GAMM</name>
<feature type="transmembrane region" description="Helical" evidence="8">
    <location>
        <begin position="130"/>
        <end position="152"/>
    </location>
</feature>
<dbReference type="KEGG" id="kim:G3T16_04270"/>
<feature type="transmembrane region" description="Helical" evidence="8">
    <location>
        <begin position="258"/>
        <end position="278"/>
    </location>
</feature>
<evidence type="ECO:0000256" key="1">
    <source>
        <dbReference type="ARBA" id="ARBA00004651"/>
    </source>
</evidence>
<evidence type="ECO:0000313" key="10">
    <source>
        <dbReference type="EMBL" id="QIB64723.1"/>
    </source>
</evidence>
<dbReference type="AlphaFoldDB" id="A0A6C0TYW1"/>
<evidence type="ECO:0000256" key="6">
    <source>
        <dbReference type="ARBA" id="ARBA00022989"/>
    </source>
</evidence>
<accession>A0A6C0TYW1</accession>
<dbReference type="GO" id="GO:0006508">
    <property type="term" value="P:proteolysis"/>
    <property type="evidence" value="ECO:0007669"/>
    <property type="project" value="UniProtKB-KW"/>
</dbReference>
<feature type="transmembrane region" description="Helical" evidence="8">
    <location>
        <begin position="50"/>
        <end position="69"/>
    </location>
</feature>
<feature type="domain" description="Methanolan biosynthesis EpsI" evidence="9">
    <location>
        <begin position="311"/>
        <end position="506"/>
    </location>
</feature>
<dbReference type="EC" id="3.4.22.-" evidence="10"/>
<keyword evidence="4 8" id="KW-0812">Transmembrane</keyword>
<evidence type="ECO:0000256" key="5">
    <source>
        <dbReference type="ARBA" id="ARBA00022801"/>
    </source>
</evidence>
<proteinExistence type="predicted"/>
<sequence length="520" mass="57589">MIEPNHRTDATDPRRGGLLAVIVAVYSVAVIALYHETAASMLRTWQVSETFAHGFLIVPLSLWLVWRLRRQLPVASARPQPWALVFTFGGNLAWLLAYLVDVLVLQQLALVGIIITGIWAILGTALTLRLAFPLGFLFLAVPMGEGLILPMMELTADTTEWLVRASGVPVYREGMYLSLPSGDWSIVEACSGVRYLIASFTLGLLYAHLTYRSHWRQAAFVLASIVVPIVANSLRAYFIVMLGHISDMRIATGVDHLIYGWVFFGIVMLLLFWVGGFWQESGHAEDQSTASGAAIRGTARTGSAFLPVLVLAMVVAGLGPLASLWLERGEDDQQIPVALSAPPVAPAWRETEAPRWDWAPDQRGADRELSVYYQAAAPVGLFLHQYLQQRPGVELVQGVQSWRSASGAWKVKSRRSFATDFEAVREVDEVVLTSGRDQLLVWAWYRIDDHHTHNPYYAKLLEAKQQLLQGEREGSRLFLATAAGDDLAPARDLLRQFLEAHLAGIETILENSRTTGEAVP</sequence>
<keyword evidence="2" id="KW-1003">Cell membrane</keyword>
<dbReference type="GO" id="GO:0008233">
    <property type="term" value="F:peptidase activity"/>
    <property type="evidence" value="ECO:0007669"/>
    <property type="project" value="UniProtKB-KW"/>
</dbReference>
<keyword evidence="6 8" id="KW-1133">Transmembrane helix</keyword>
<evidence type="ECO:0000313" key="11">
    <source>
        <dbReference type="Proteomes" id="UP000477680"/>
    </source>
</evidence>
<evidence type="ECO:0000256" key="2">
    <source>
        <dbReference type="ARBA" id="ARBA00022475"/>
    </source>
</evidence>
<dbReference type="Proteomes" id="UP000477680">
    <property type="component" value="Chromosome"/>
</dbReference>
<feature type="transmembrane region" description="Helical" evidence="8">
    <location>
        <begin position="218"/>
        <end position="238"/>
    </location>
</feature>
<dbReference type="RefSeq" id="WP_163493973.1">
    <property type="nucleotide sequence ID" value="NZ_CP048711.1"/>
</dbReference>
<dbReference type="Pfam" id="PF09721">
    <property type="entry name" value="Exosortase_EpsH"/>
    <property type="match status" value="1"/>
</dbReference>
<dbReference type="NCBIfam" id="TIGR04178">
    <property type="entry name" value="exo_archaeo"/>
    <property type="match status" value="1"/>
</dbReference>
<comment type="subcellular location">
    <subcellularLocation>
        <location evidence="1">Cell membrane</location>
        <topology evidence="1">Multi-pass membrane protein</topology>
    </subcellularLocation>
</comment>
<protein>
    <submittedName>
        <fullName evidence="10">Exosortase A</fullName>
        <ecNumber evidence="10">3.4.22.-</ecNumber>
    </submittedName>
</protein>
<dbReference type="InterPro" id="IPR013426">
    <property type="entry name" value="EpsH-like"/>
</dbReference>
<feature type="transmembrane region" description="Helical" evidence="8">
    <location>
        <begin position="81"/>
        <end position="99"/>
    </location>
</feature>
<evidence type="ECO:0000256" key="3">
    <source>
        <dbReference type="ARBA" id="ARBA00022670"/>
    </source>
</evidence>
<dbReference type="InterPro" id="IPR019127">
    <property type="entry name" value="Exosortase"/>
</dbReference>
<dbReference type="InterPro" id="IPR026392">
    <property type="entry name" value="Exo/Archaeosortase_dom"/>
</dbReference>
<evidence type="ECO:0000256" key="4">
    <source>
        <dbReference type="ARBA" id="ARBA00022692"/>
    </source>
</evidence>
<keyword evidence="11" id="KW-1185">Reference proteome</keyword>
<organism evidence="10 11">
    <name type="scientific">Kineobactrum salinum</name>
    <dbReference type="NCBI Taxonomy" id="2708301"/>
    <lineage>
        <taxon>Bacteria</taxon>
        <taxon>Pseudomonadati</taxon>
        <taxon>Pseudomonadota</taxon>
        <taxon>Gammaproteobacteria</taxon>
        <taxon>Cellvibrionales</taxon>
        <taxon>Halieaceae</taxon>
        <taxon>Kineobactrum</taxon>
    </lineage>
</organism>
<keyword evidence="5 10" id="KW-0378">Hydrolase</keyword>
<gene>
    <name evidence="10" type="primary">xrtA</name>
    <name evidence="10" type="ORF">G3T16_04270</name>
</gene>
<keyword evidence="3" id="KW-0645">Protease</keyword>
<evidence type="ECO:0000259" key="9">
    <source>
        <dbReference type="Pfam" id="PF11984"/>
    </source>
</evidence>
<reference evidence="10 11" key="1">
    <citation type="submission" date="2020-02" db="EMBL/GenBank/DDBJ databases">
        <title>Genome sequencing for Kineobactrum sp. M2.</title>
        <authorList>
            <person name="Park S.-J."/>
        </authorList>
    </citation>
    <scope>NUCLEOTIDE SEQUENCE [LARGE SCALE GENOMIC DNA]</scope>
    <source>
        <strain evidence="10 11">M2</strain>
    </source>
</reference>
<evidence type="ECO:0000256" key="7">
    <source>
        <dbReference type="ARBA" id="ARBA00023136"/>
    </source>
</evidence>
<dbReference type="InterPro" id="IPR017540">
    <property type="entry name" value="Exosortase-1"/>
</dbReference>
<feature type="transmembrane region" description="Helical" evidence="8">
    <location>
        <begin position="184"/>
        <end position="206"/>
    </location>
</feature>
<dbReference type="NCBIfam" id="TIGR02602">
    <property type="entry name" value="8TM_EpsH"/>
    <property type="match status" value="1"/>
</dbReference>
<keyword evidence="7 8" id="KW-0472">Membrane</keyword>
<dbReference type="InterPro" id="IPR014263">
    <property type="entry name" value="Methanolan_biosynth_EpsI"/>
</dbReference>